<sequence>MFPRKSVLFHSSTMLFGAAIASVLATDPLLAADVLFGPQPGAALSVEKLSPIEDFINGEVAAGRIPGAVVLVQRHGQPVYFKCFGKRDVDAGTPVTPDTIFPIHSVTKTITSVAAMMLVDQGKISLSDPVSKYISSFANMKVGVERKDESGRSMLDLVPLRRPINVEDLLLQTSGITYGFYGDGLVKAAYDGIYLGDFDNAGFAERIAKVPLAEQPRTLWDYGHSTDILGRVIEVASGQSLYQFEKTNLLDPLGMTTTKFFLTDPAERARYAQPLARDRHVERNSLDVTRWESGGGGMVSTISDFARYGQMLLNGGTLDGKTFLSPATFAAMTTDHVGPGAGVARNYYYYPGDGFGFGYGFGIRTDPGITVPPPPGSFGEVKWDGATGVYLVVDRAEDMFFVVMQDSPSGRMHVNTTVKKIIYDAFEK</sequence>
<feature type="domain" description="Beta-lactamase-related" evidence="2">
    <location>
        <begin position="53"/>
        <end position="409"/>
    </location>
</feature>
<name>A0A1H1WCT9_9BRAD</name>
<evidence type="ECO:0000256" key="1">
    <source>
        <dbReference type="SAM" id="SignalP"/>
    </source>
</evidence>
<evidence type="ECO:0000313" key="4">
    <source>
        <dbReference type="Proteomes" id="UP000243904"/>
    </source>
</evidence>
<reference evidence="4" key="1">
    <citation type="submission" date="2016-10" db="EMBL/GenBank/DDBJ databases">
        <authorList>
            <person name="Varghese N."/>
            <person name="Submissions S."/>
        </authorList>
    </citation>
    <scope>NUCLEOTIDE SEQUENCE [LARGE SCALE GENOMIC DNA]</scope>
    <source>
        <strain evidence="4">GAS369</strain>
    </source>
</reference>
<dbReference type="AlphaFoldDB" id="A0A1H1WCT9"/>
<keyword evidence="1" id="KW-0732">Signal</keyword>
<dbReference type="InterPro" id="IPR001466">
    <property type="entry name" value="Beta-lactam-related"/>
</dbReference>
<keyword evidence="4" id="KW-1185">Reference proteome</keyword>
<dbReference type="SUPFAM" id="SSF56601">
    <property type="entry name" value="beta-lactamase/transpeptidase-like"/>
    <property type="match status" value="1"/>
</dbReference>
<dbReference type="Gene3D" id="3.40.710.10">
    <property type="entry name" value="DD-peptidase/beta-lactamase superfamily"/>
    <property type="match status" value="1"/>
</dbReference>
<dbReference type="InterPro" id="IPR050789">
    <property type="entry name" value="Diverse_Enzym_Activities"/>
</dbReference>
<proteinExistence type="predicted"/>
<protein>
    <submittedName>
        <fullName evidence="3">CubicO group peptidase, beta-lactamase class C family</fullName>
    </submittedName>
</protein>
<feature type="chain" id="PRO_5009264277" evidence="1">
    <location>
        <begin position="26"/>
        <end position="428"/>
    </location>
</feature>
<dbReference type="PANTHER" id="PTHR43283:SF3">
    <property type="entry name" value="BETA-LACTAMASE FAMILY PROTEIN (AFU_ORTHOLOGUE AFUA_5G07500)"/>
    <property type="match status" value="1"/>
</dbReference>
<evidence type="ECO:0000313" key="3">
    <source>
        <dbReference type="EMBL" id="SDS94792.1"/>
    </source>
</evidence>
<dbReference type="Pfam" id="PF00144">
    <property type="entry name" value="Beta-lactamase"/>
    <property type="match status" value="1"/>
</dbReference>
<dbReference type="PANTHER" id="PTHR43283">
    <property type="entry name" value="BETA-LACTAMASE-RELATED"/>
    <property type="match status" value="1"/>
</dbReference>
<organism evidence="3 4">
    <name type="scientific">Bradyrhizobium canariense</name>
    <dbReference type="NCBI Taxonomy" id="255045"/>
    <lineage>
        <taxon>Bacteria</taxon>
        <taxon>Pseudomonadati</taxon>
        <taxon>Pseudomonadota</taxon>
        <taxon>Alphaproteobacteria</taxon>
        <taxon>Hyphomicrobiales</taxon>
        <taxon>Nitrobacteraceae</taxon>
        <taxon>Bradyrhizobium</taxon>
    </lineage>
</organism>
<dbReference type="InterPro" id="IPR012338">
    <property type="entry name" value="Beta-lactam/transpept-like"/>
</dbReference>
<dbReference type="Proteomes" id="UP000243904">
    <property type="component" value="Chromosome I"/>
</dbReference>
<accession>A0A1H1WCT9</accession>
<dbReference type="EMBL" id="LT629750">
    <property type="protein sequence ID" value="SDS94792.1"/>
    <property type="molecule type" value="Genomic_DNA"/>
</dbReference>
<dbReference type="RefSeq" id="WP_146688353.1">
    <property type="nucleotide sequence ID" value="NZ_LT629750.1"/>
</dbReference>
<gene>
    <name evidence="3" type="ORF">SAMN05444158_3789</name>
</gene>
<evidence type="ECO:0000259" key="2">
    <source>
        <dbReference type="Pfam" id="PF00144"/>
    </source>
</evidence>
<feature type="signal peptide" evidence="1">
    <location>
        <begin position="1"/>
        <end position="25"/>
    </location>
</feature>